<sequence>MAEAVKKDISKILAEGTEIDEAVKQAVQKAVLQHKLAGNPIVGMKDGKMVWLKPEEIQA</sequence>
<dbReference type="Proteomes" id="UP000002420">
    <property type="component" value="Chromosome"/>
</dbReference>
<dbReference type="EMBL" id="CP001089">
    <property type="protein sequence ID" value="ACD96062.1"/>
    <property type="molecule type" value="Genomic_DNA"/>
</dbReference>
<proteinExistence type="predicted"/>
<gene>
    <name evidence="1" type="ordered locus">Glov_2346</name>
</gene>
<dbReference type="AlphaFoldDB" id="B3E575"/>
<accession>B3E575</accession>
<dbReference type="OrthoDB" id="598431at2"/>
<dbReference type="RefSeq" id="WP_012470395.1">
    <property type="nucleotide sequence ID" value="NC_010814.1"/>
</dbReference>
<evidence type="ECO:0000313" key="2">
    <source>
        <dbReference type="Proteomes" id="UP000002420"/>
    </source>
</evidence>
<dbReference type="KEGG" id="glo:Glov_2346"/>
<evidence type="ECO:0000313" key="1">
    <source>
        <dbReference type="EMBL" id="ACD96062.1"/>
    </source>
</evidence>
<organism evidence="1 2">
    <name type="scientific">Trichlorobacter lovleyi (strain ATCC BAA-1151 / DSM 17278 / SZ)</name>
    <name type="common">Geobacter lovleyi</name>
    <dbReference type="NCBI Taxonomy" id="398767"/>
    <lineage>
        <taxon>Bacteria</taxon>
        <taxon>Pseudomonadati</taxon>
        <taxon>Thermodesulfobacteriota</taxon>
        <taxon>Desulfuromonadia</taxon>
        <taxon>Geobacterales</taxon>
        <taxon>Geobacteraceae</taxon>
        <taxon>Trichlorobacter</taxon>
    </lineage>
</organism>
<reference evidence="1 2" key="1">
    <citation type="submission" date="2008-05" db="EMBL/GenBank/DDBJ databases">
        <title>Complete sequence of chromosome of Geobacter lovleyi SZ.</title>
        <authorList>
            <consortium name="US DOE Joint Genome Institute"/>
            <person name="Lucas S."/>
            <person name="Copeland A."/>
            <person name="Lapidus A."/>
            <person name="Glavina del Rio T."/>
            <person name="Dalin E."/>
            <person name="Tice H."/>
            <person name="Bruce D."/>
            <person name="Goodwin L."/>
            <person name="Pitluck S."/>
            <person name="Chertkov O."/>
            <person name="Meincke L."/>
            <person name="Brettin T."/>
            <person name="Detter J.C."/>
            <person name="Han C."/>
            <person name="Tapia R."/>
            <person name="Kuske C.R."/>
            <person name="Schmutz J."/>
            <person name="Larimer F."/>
            <person name="Land M."/>
            <person name="Hauser L."/>
            <person name="Kyrpides N."/>
            <person name="Mikhailova N."/>
            <person name="Sung Y."/>
            <person name="Fletcher K.E."/>
            <person name="Ritalahti K.M."/>
            <person name="Loeffler F.E."/>
            <person name="Richardson P."/>
        </authorList>
    </citation>
    <scope>NUCLEOTIDE SEQUENCE [LARGE SCALE GENOMIC DNA]</scope>
    <source>
        <strain evidence="2">ATCC BAA-1151 / DSM 17278 / SZ</strain>
    </source>
</reference>
<name>B3E575_TRIL1</name>
<protein>
    <submittedName>
        <fullName evidence="1">Uncharacterized protein</fullName>
    </submittedName>
</protein>
<keyword evidence="2" id="KW-1185">Reference proteome</keyword>
<dbReference type="HOGENOM" id="CLU_2842231_0_0_7"/>
<dbReference type="STRING" id="398767.Glov_2346"/>